<protein>
    <submittedName>
        <fullName evidence="1">Uncharacterized protein</fullName>
    </submittedName>
</protein>
<proteinExistence type="predicted"/>
<keyword evidence="2" id="KW-1185">Reference proteome</keyword>
<organism evidence="1 2">
    <name type="scientific">Saguinus oedipus</name>
    <name type="common">Cotton-top tamarin</name>
    <name type="synonym">Oedipomidas oedipus</name>
    <dbReference type="NCBI Taxonomy" id="9490"/>
    <lineage>
        <taxon>Eukaryota</taxon>
        <taxon>Metazoa</taxon>
        <taxon>Chordata</taxon>
        <taxon>Craniata</taxon>
        <taxon>Vertebrata</taxon>
        <taxon>Euteleostomi</taxon>
        <taxon>Mammalia</taxon>
        <taxon>Eutheria</taxon>
        <taxon>Euarchontoglires</taxon>
        <taxon>Primates</taxon>
        <taxon>Haplorrhini</taxon>
        <taxon>Platyrrhini</taxon>
        <taxon>Cebidae</taxon>
        <taxon>Callitrichinae</taxon>
        <taxon>Saguinus</taxon>
    </lineage>
</organism>
<dbReference type="EMBL" id="JASSZA010000006">
    <property type="protein sequence ID" value="KAK2108504.1"/>
    <property type="molecule type" value="Genomic_DNA"/>
</dbReference>
<name>A0ABQ9VHX2_SAGOE</name>
<dbReference type="Proteomes" id="UP001266305">
    <property type="component" value="Unassembled WGS sequence"/>
</dbReference>
<accession>A0ABQ9VHX2</accession>
<evidence type="ECO:0000313" key="1">
    <source>
        <dbReference type="EMBL" id="KAK2108504.1"/>
    </source>
</evidence>
<comment type="caution">
    <text evidence="1">The sequence shown here is derived from an EMBL/GenBank/DDBJ whole genome shotgun (WGS) entry which is preliminary data.</text>
</comment>
<gene>
    <name evidence="1" type="ORF">P7K49_013669</name>
</gene>
<feature type="non-terminal residue" evidence="1">
    <location>
        <position position="111"/>
    </location>
</feature>
<sequence>MQEEAKLTPKTLGPQHLLGQAGDCPQMELLLGVNIEKWLKCVLHYLDMALAKCQKIIFAWPHLPLDLICLLTVISDATTAIALSSNTASHLGHPTEQELGYGMASSMPTEV</sequence>
<evidence type="ECO:0000313" key="2">
    <source>
        <dbReference type="Proteomes" id="UP001266305"/>
    </source>
</evidence>
<reference evidence="1 2" key="1">
    <citation type="submission" date="2023-05" db="EMBL/GenBank/DDBJ databases">
        <title>B98-5 Cell Line De Novo Hybrid Assembly: An Optical Mapping Approach.</title>
        <authorList>
            <person name="Kananen K."/>
            <person name="Auerbach J.A."/>
            <person name="Kautto E."/>
            <person name="Blachly J.S."/>
        </authorList>
    </citation>
    <scope>NUCLEOTIDE SEQUENCE [LARGE SCALE GENOMIC DNA]</scope>
    <source>
        <strain evidence="1">B95-8</strain>
        <tissue evidence="1">Cell line</tissue>
    </source>
</reference>